<evidence type="ECO:0000256" key="1">
    <source>
        <dbReference type="SAM" id="MobiDB-lite"/>
    </source>
</evidence>
<feature type="chain" id="PRO_5046164377" evidence="2">
    <location>
        <begin position="32"/>
        <end position="55"/>
    </location>
</feature>
<feature type="region of interest" description="Disordered" evidence="1">
    <location>
        <begin position="31"/>
        <end position="55"/>
    </location>
</feature>
<proteinExistence type="predicted"/>
<evidence type="ECO:0000313" key="3">
    <source>
        <dbReference type="EMBL" id="MFC6054869.1"/>
    </source>
</evidence>
<dbReference type="RefSeq" id="WP_386393771.1">
    <property type="nucleotide sequence ID" value="NZ_JBHSPT010000011.1"/>
</dbReference>
<organism evidence="3 4">
    <name type="scientific">Streptomyces pratens</name>
    <dbReference type="NCBI Taxonomy" id="887456"/>
    <lineage>
        <taxon>Bacteria</taxon>
        <taxon>Bacillati</taxon>
        <taxon>Actinomycetota</taxon>
        <taxon>Actinomycetes</taxon>
        <taxon>Kitasatosporales</taxon>
        <taxon>Streptomycetaceae</taxon>
        <taxon>Streptomyces</taxon>
    </lineage>
</organism>
<feature type="compositionally biased region" description="Basic and acidic residues" evidence="1">
    <location>
        <begin position="37"/>
        <end position="55"/>
    </location>
</feature>
<accession>A0ABW1LUR8</accession>
<keyword evidence="4" id="KW-1185">Reference proteome</keyword>
<evidence type="ECO:0000313" key="4">
    <source>
        <dbReference type="Proteomes" id="UP001596242"/>
    </source>
</evidence>
<dbReference type="Proteomes" id="UP001596242">
    <property type="component" value="Unassembled WGS sequence"/>
</dbReference>
<protein>
    <submittedName>
        <fullName evidence="3">Uncharacterized protein</fullName>
    </submittedName>
</protein>
<feature type="signal peptide" evidence="2">
    <location>
        <begin position="1"/>
        <end position="31"/>
    </location>
</feature>
<gene>
    <name evidence="3" type="ORF">ACFP50_05145</name>
</gene>
<comment type="caution">
    <text evidence="3">The sequence shown here is derived from an EMBL/GenBank/DDBJ whole genome shotgun (WGS) entry which is preliminary data.</text>
</comment>
<reference evidence="4" key="1">
    <citation type="journal article" date="2019" name="Int. J. Syst. Evol. Microbiol.">
        <title>The Global Catalogue of Microorganisms (GCM) 10K type strain sequencing project: providing services to taxonomists for standard genome sequencing and annotation.</title>
        <authorList>
            <consortium name="The Broad Institute Genomics Platform"/>
            <consortium name="The Broad Institute Genome Sequencing Center for Infectious Disease"/>
            <person name="Wu L."/>
            <person name="Ma J."/>
        </authorList>
    </citation>
    <scope>NUCLEOTIDE SEQUENCE [LARGE SCALE GENOMIC DNA]</scope>
    <source>
        <strain evidence="4">JCM 12763</strain>
    </source>
</reference>
<keyword evidence="2" id="KW-0732">Signal</keyword>
<evidence type="ECO:0000256" key="2">
    <source>
        <dbReference type="SAM" id="SignalP"/>
    </source>
</evidence>
<dbReference type="EMBL" id="JBHSPT010000011">
    <property type="protein sequence ID" value="MFC6054869.1"/>
    <property type="molecule type" value="Genomic_DNA"/>
</dbReference>
<sequence>MLERIRTARRYARGFVAAVAAVTALVLAANAGPAKATHPEKPDHRTTDPVEAAVR</sequence>
<name>A0ABW1LUR8_9ACTN</name>